<dbReference type="InterPro" id="IPR015421">
    <property type="entry name" value="PyrdxlP-dep_Trfase_major"/>
</dbReference>
<dbReference type="GO" id="GO:0030170">
    <property type="term" value="F:pyridoxal phosphate binding"/>
    <property type="evidence" value="ECO:0007669"/>
    <property type="project" value="InterPro"/>
</dbReference>
<dbReference type="PANTHER" id="PTHR45688:SF13">
    <property type="entry name" value="ALANINE--GLYOXYLATE AMINOTRANSFERASE 2-LIKE"/>
    <property type="match status" value="1"/>
</dbReference>
<dbReference type="InterPro" id="IPR015424">
    <property type="entry name" value="PyrdxlP-dep_Trfase"/>
</dbReference>
<keyword evidence="4" id="KW-0032">Aminotransferase</keyword>
<organism evidence="4">
    <name type="scientific">uncultured Poseidoniia archaeon</name>
    <dbReference type="NCBI Taxonomy" id="1697135"/>
    <lineage>
        <taxon>Archaea</taxon>
        <taxon>Methanobacteriati</taxon>
        <taxon>Thermoplasmatota</taxon>
        <taxon>Candidatus Poseidoniia</taxon>
        <taxon>environmental samples</taxon>
    </lineage>
</organism>
<dbReference type="PANTHER" id="PTHR45688">
    <property type="match status" value="1"/>
</dbReference>
<dbReference type="Gene3D" id="3.90.1150.10">
    <property type="entry name" value="Aspartate Aminotransferase, domain 1"/>
    <property type="match status" value="1"/>
</dbReference>
<sequence>MDVEEVGTGNSIEELLRRRERCVGKALSIAHEEPLHIIKGEMQYLHSSTGEKYLDLVNNVCHVGHSNPKVVKAGQRQMAVLNTNTRYIYNGLTDYIERLSATLPPPLSVGYLVNSGSEANELAVRIARAYTGAKDMIVVEGAYHGHTGLLIDLSPYKFRGPGGKGEPESWVHVVPIPDTYRRRGEDYIEELKMVVNESDTIAGFIVESMLSCAGQVPLPEGYLSSAFKHVRAAGGLCIADEVQVGFGRVGTHMWAFEDQGVVPDIVVMGKPIGNGHPMAAVFTTPEISASFEEMEFFSTFGGNPVSCAIGLSVLDAIEEDKLMQNAKEVGSTFINGLLELKDKYTLIGDVRGKGLFIGFELVKDRETLEPATVEAKKIVKEMQHRNVLLSIDGPHKNVIKIKPPMVITKRDALKTIKLLDEVMVKISTNSY</sequence>
<dbReference type="Pfam" id="PF00202">
    <property type="entry name" value="Aminotran_3"/>
    <property type="match status" value="1"/>
</dbReference>
<keyword evidence="4" id="KW-0808">Transferase</keyword>
<name>A0A1B1TB04_9ARCH</name>
<evidence type="ECO:0000256" key="2">
    <source>
        <dbReference type="ARBA" id="ARBA00022898"/>
    </source>
</evidence>
<evidence type="ECO:0000313" key="4">
    <source>
        <dbReference type="EMBL" id="ANV79440.1"/>
    </source>
</evidence>
<dbReference type="PROSITE" id="PS00600">
    <property type="entry name" value="AA_TRANSFER_CLASS_3"/>
    <property type="match status" value="1"/>
</dbReference>
<evidence type="ECO:0000256" key="1">
    <source>
        <dbReference type="ARBA" id="ARBA00008954"/>
    </source>
</evidence>
<protein>
    <submittedName>
        <fullName evidence="4">Aminotransferase class-III</fullName>
    </submittedName>
</protein>
<dbReference type="AlphaFoldDB" id="A0A1B1TB04"/>
<reference evidence="4" key="2">
    <citation type="journal article" date="2015" name="ISME J.">
        <title>A new class of marine Euryarchaeota group II from the Mediterranean deep chlorophyll maximum.</title>
        <authorList>
            <person name="Martin-Cuadrado A.B."/>
            <person name="Garcia-Heredia I."/>
            <person name="Molto A.G."/>
            <person name="Lopez-Ubeda R."/>
            <person name="Kimes N."/>
            <person name="Lopez-Garcia P."/>
            <person name="Moreira D."/>
            <person name="Rodriguez-Valera F."/>
        </authorList>
    </citation>
    <scope>NUCLEOTIDE SEQUENCE</scope>
</reference>
<dbReference type="EMBL" id="KP211832">
    <property type="protein sequence ID" value="ANV79440.1"/>
    <property type="molecule type" value="Genomic_DNA"/>
</dbReference>
<dbReference type="InterPro" id="IPR015422">
    <property type="entry name" value="PyrdxlP-dep_Trfase_small"/>
</dbReference>
<evidence type="ECO:0000256" key="3">
    <source>
        <dbReference type="RuleBase" id="RU003560"/>
    </source>
</evidence>
<dbReference type="InterPro" id="IPR049704">
    <property type="entry name" value="Aminotrans_3_PPA_site"/>
</dbReference>
<reference evidence="4" key="1">
    <citation type="submission" date="2014-11" db="EMBL/GenBank/DDBJ databases">
        <authorList>
            <person name="Zhu J."/>
            <person name="Qi W."/>
            <person name="Song R."/>
        </authorList>
    </citation>
    <scope>NUCLEOTIDE SEQUENCE</scope>
</reference>
<comment type="similarity">
    <text evidence="1 3">Belongs to the class-III pyridoxal-phosphate-dependent aminotransferase family.</text>
</comment>
<dbReference type="InterPro" id="IPR005814">
    <property type="entry name" value="Aminotrans_3"/>
</dbReference>
<dbReference type="Gene3D" id="3.40.640.10">
    <property type="entry name" value="Type I PLP-dependent aspartate aminotransferase-like (Major domain)"/>
    <property type="match status" value="1"/>
</dbReference>
<keyword evidence="2 3" id="KW-0663">Pyridoxal phosphate</keyword>
<dbReference type="GO" id="GO:0008483">
    <property type="term" value="F:transaminase activity"/>
    <property type="evidence" value="ECO:0007669"/>
    <property type="project" value="UniProtKB-KW"/>
</dbReference>
<proteinExistence type="inferred from homology"/>
<accession>A0A1B1TB04</accession>
<dbReference type="CDD" id="cd00610">
    <property type="entry name" value="OAT_like"/>
    <property type="match status" value="1"/>
</dbReference>
<dbReference type="PIRSF" id="PIRSF000521">
    <property type="entry name" value="Transaminase_4ab_Lys_Orn"/>
    <property type="match status" value="1"/>
</dbReference>
<dbReference type="SUPFAM" id="SSF53383">
    <property type="entry name" value="PLP-dependent transferases"/>
    <property type="match status" value="1"/>
</dbReference>